<protein>
    <recommendedName>
        <fullName evidence="4">Serpin domain-containing protein</fullName>
    </recommendedName>
</protein>
<dbReference type="EMBL" id="JRES01000204">
    <property type="protein sequence ID" value="KNC33326.1"/>
    <property type="molecule type" value="Genomic_DNA"/>
</dbReference>
<evidence type="ECO:0000313" key="5">
    <source>
        <dbReference type="EMBL" id="KNC33326.1"/>
    </source>
</evidence>
<evidence type="ECO:0000259" key="4">
    <source>
        <dbReference type="SMART" id="SM00093"/>
    </source>
</evidence>
<dbReference type="SMART" id="SM00093">
    <property type="entry name" value="SERPIN"/>
    <property type="match status" value="1"/>
</dbReference>
<name>A0A0L0CM28_LUCCU</name>
<dbReference type="SUPFAM" id="SSF56574">
    <property type="entry name" value="Serpins"/>
    <property type="match status" value="1"/>
</dbReference>
<evidence type="ECO:0000256" key="3">
    <source>
        <dbReference type="SAM" id="SignalP"/>
    </source>
</evidence>
<comment type="caution">
    <text evidence="5">The sequence shown here is derived from an EMBL/GenBank/DDBJ whole genome shotgun (WGS) entry which is preliminary data.</text>
</comment>
<proteinExistence type="inferred from homology"/>
<feature type="signal peptide" evidence="3">
    <location>
        <begin position="1"/>
        <end position="20"/>
    </location>
</feature>
<accession>A0A0L0CM28</accession>
<dbReference type="InterPro" id="IPR036186">
    <property type="entry name" value="Serpin_sf"/>
</dbReference>
<dbReference type="InterPro" id="IPR000215">
    <property type="entry name" value="Serpin_fam"/>
</dbReference>
<dbReference type="GO" id="GO:0005615">
    <property type="term" value="C:extracellular space"/>
    <property type="evidence" value="ECO:0007669"/>
    <property type="project" value="InterPro"/>
</dbReference>
<evidence type="ECO:0000313" key="6">
    <source>
        <dbReference type="Proteomes" id="UP000037069"/>
    </source>
</evidence>
<dbReference type="InterPro" id="IPR023796">
    <property type="entry name" value="Serpin_dom"/>
</dbReference>
<reference evidence="5 6" key="1">
    <citation type="journal article" date="2015" name="Nat. Commun.">
        <title>Lucilia cuprina genome unlocks parasitic fly biology to underpin future interventions.</title>
        <authorList>
            <person name="Anstead C.A."/>
            <person name="Korhonen P.K."/>
            <person name="Young N.D."/>
            <person name="Hall R.S."/>
            <person name="Jex A.R."/>
            <person name="Murali S.C."/>
            <person name="Hughes D.S."/>
            <person name="Lee S.F."/>
            <person name="Perry T."/>
            <person name="Stroehlein A.J."/>
            <person name="Ansell B.R."/>
            <person name="Breugelmans B."/>
            <person name="Hofmann A."/>
            <person name="Qu J."/>
            <person name="Dugan S."/>
            <person name="Lee S.L."/>
            <person name="Chao H."/>
            <person name="Dinh H."/>
            <person name="Han Y."/>
            <person name="Doddapaneni H.V."/>
            <person name="Worley K.C."/>
            <person name="Muzny D.M."/>
            <person name="Ioannidis P."/>
            <person name="Waterhouse R.M."/>
            <person name="Zdobnov E.M."/>
            <person name="James P.J."/>
            <person name="Bagnall N.H."/>
            <person name="Kotze A.C."/>
            <person name="Gibbs R.A."/>
            <person name="Richards S."/>
            <person name="Batterham P."/>
            <person name="Gasser R.B."/>
        </authorList>
    </citation>
    <scope>NUCLEOTIDE SEQUENCE [LARGE SCALE GENOMIC DNA]</scope>
    <source>
        <strain evidence="5 6">LS</strain>
        <tissue evidence="5">Full body</tissue>
    </source>
</reference>
<keyword evidence="6" id="KW-1185">Reference proteome</keyword>
<feature type="domain" description="Serpin" evidence="4">
    <location>
        <begin position="37"/>
        <end position="308"/>
    </location>
</feature>
<dbReference type="PANTHER" id="PTHR11461">
    <property type="entry name" value="SERINE PROTEASE INHIBITOR, SERPIN"/>
    <property type="match status" value="1"/>
</dbReference>
<keyword evidence="3" id="KW-0732">Signal</keyword>
<dbReference type="InterPro" id="IPR042185">
    <property type="entry name" value="Serpin_sf_2"/>
</dbReference>
<comment type="similarity">
    <text evidence="1 2">Belongs to the serpin family.</text>
</comment>
<dbReference type="AlphaFoldDB" id="A0A0L0CM28"/>
<dbReference type="GO" id="GO:0004867">
    <property type="term" value="F:serine-type endopeptidase inhibitor activity"/>
    <property type="evidence" value="ECO:0007669"/>
    <property type="project" value="InterPro"/>
</dbReference>
<gene>
    <name evidence="5" type="ORF">FF38_06077</name>
</gene>
<dbReference type="Proteomes" id="UP000037069">
    <property type="component" value="Unassembled WGS sequence"/>
</dbReference>
<evidence type="ECO:0000256" key="2">
    <source>
        <dbReference type="RuleBase" id="RU000411"/>
    </source>
</evidence>
<dbReference type="Pfam" id="PF00079">
    <property type="entry name" value="Serpin"/>
    <property type="match status" value="1"/>
</dbReference>
<feature type="chain" id="PRO_5005536644" description="Serpin domain-containing protein" evidence="3">
    <location>
        <begin position="21"/>
        <end position="310"/>
    </location>
</feature>
<organism evidence="5 6">
    <name type="scientific">Lucilia cuprina</name>
    <name type="common">Green bottle fly</name>
    <name type="synonym">Australian sheep blowfly</name>
    <dbReference type="NCBI Taxonomy" id="7375"/>
    <lineage>
        <taxon>Eukaryota</taxon>
        <taxon>Metazoa</taxon>
        <taxon>Ecdysozoa</taxon>
        <taxon>Arthropoda</taxon>
        <taxon>Hexapoda</taxon>
        <taxon>Insecta</taxon>
        <taxon>Pterygota</taxon>
        <taxon>Neoptera</taxon>
        <taxon>Endopterygota</taxon>
        <taxon>Diptera</taxon>
        <taxon>Brachycera</taxon>
        <taxon>Muscomorpha</taxon>
        <taxon>Oestroidea</taxon>
        <taxon>Calliphoridae</taxon>
        <taxon>Luciliinae</taxon>
        <taxon>Lucilia</taxon>
    </lineage>
</organism>
<dbReference type="PANTHER" id="PTHR11461:SF211">
    <property type="entry name" value="GH10112P-RELATED"/>
    <property type="match status" value="1"/>
</dbReference>
<evidence type="ECO:0000256" key="1">
    <source>
        <dbReference type="ARBA" id="ARBA00009500"/>
    </source>
</evidence>
<dbReference type="OrthoDB" id="671595at2759"/>
<sequence length="310" mass="36910">MKYCLLYIIVTFTTFSRTFCSGQTITSEEFTWKLIENSLNSTKNTENFVIAPYEAYRVYKEVYNIADESDESDSKENETDELTTIMPAIRKQQKLLSSNQTHNADLLSSISLTARWSFNFQTRDTHKRIFHQHGKTNQKFWADFLRKDDTFYYTHDEQLNASILELPLNVKEIKLKLILPDQWDALPQLKDYLLENMDEFSELMKKTQRMTLVRVLLPKFHLSYRKDLTDFFEEISSKQVEKYENIYQLSNLEFNERGIGRFERTTVLFWNSYSYLRVSPELFDISHPFLFLITNKDGVQFFGQVVKMQH</sequence>
<dbReference type="Gene3D" id="2.30.39.10">
    <property type="entry name" value="Alpha-1-antitrypsin, domain 1"/>
    <property type="match status" value="1"/>
</dbReference>